<keyword evidence="2" id="KW-1185">Reference proteome</keyword>
<accession>A0ABW3PQY4</accession>
<dbReference type="EMBL" id="JBHTKX010000001">
    <property type="protein sequence ID" value="MFD1126815.1"/>
    <property type="molecule type" value="Genomic_DNA"/>
</dbReference>
<name>A0ABW3PQY4_9BACL</name>
<protein>
    <submittedName>
        <fullName evidence="1">Uncharacterized protein</fullName>
    </submittedName>
</protein>
<gene>
    <name evidence="1" type="ORF">ACFQ3J_01365</name>
</gene>
<dbReference type="RefSeq" id="WP_251580887.1">
    <property type="nucleotide sequence ID" value="NZ_JBHTKX010000001.1"/>
</dbReference>
<sequence length="96" mass="11485">MMMLPDFERKLLRILYNFCGQRRRMPQMTELEVKTGRTEGGIRKALRELERQGMITWQDQSSTEHIVILKGWEPEEQKSVRSMPSLSDGMDYWTKY</sequence>
<dbReference type="InterPro" id="IPR053717">
    <property type="entry name" value="MerB_lyase_sf"/>
</dbReference>
<organism evidence="1 2">
    <name type="scientific">Paenibacillus provencensis</name>
    <dbReference type="NCBI Taxonomy" id="441151"/>
    <lineage>
        <taxon>Bacteria</taxon>
        <taxon>Bacillati</taxon>
        <taxon>Bacillota</taxon>
        <taxon>Bacilli</taxon>
        <taxon>Bacillales</taxon>
        <taxon>Paenibacillaceae</taxon>
        <taxon>Paenibacillus</taxon>
    </lineage>
</organism>
<proteinExistence type="predicted"/>
<evidence type="ECO:0000313" key="2">
    <source>
        <dbReference type="Proteomes" id="UP001597169"/>
    </source>
</evidence>
<dbReference type="SUPFAM" id="SSF46785">
    <property type="entry name" value="Winged helix' DNA-binding domain"/>
    <property type="match status" value="1"/>
</dbReference>
<dbReference type="InterPro" id="IPR036390">
    <property type="entry name" value="WH_DNA-bd_sf"/>
</dbReference>
<comment type="caution">
    <text evidence="1">The sequence shown here is derived from an EMBL/GenBank/DDBJ whole genome shotgun (WGS) entry which is preliminary data.</text>
</comment>
<dbReference type="Gene3D" id="3.30.450.410">
    <property type="match status" value="1"/>
</dbReference>
<dbReference type="Proteomes" id="UP001597169">
    <property type="component" value="Unassembled WGS sequence"/>
</dbReference>
<reference evidence="2" key="1">
    <citation type="journal article" date="2019" name="Int. J. Syst. Evol. Microbiol.">
        <title>The Global Catalogue of Microorganisms (GCM) 10K type strain sequencing project: providing services to taxonomists for standard genome sequencing and annotation.</title>
        <authorList>
            <consortium name="The Broad Institute Genomics Platform"/>
            <consortium name="The Broad Institute Genome Sequencing Center for Infectious Disease"/>
            <person name="Wu L."/>
            <person name="Ma J."/>
        </authorList>
    </citation>
    <scope>NUCLEOTIDE SEQUENCE [LARGE SCALE GENOMIC DNA]</scope>
    <source>
        <strain evidence="2">CCUG 53519</strain>
    </source>
</reference>
<evidence type="ECO:0000313" key="1">
    <source>
        <dbReference type="EMBL" id="MFD1126815.1"/>
    </source>
</evidence>